<dbReference type="Gene3D" id="3.90.70.10">
    <property type="entry name" value="Cysteine proteinases"/>
    <property type="match status" value="1"/>
</dbReference>
<name>A0A7S8EAL2_9CHLR</name>
<dbReference type="KEGG" id="pmet:G4Y79_03195"/>
<dbReference type="InterPro" id="IPR039564">
    <property type="entry name" value="Peptidase_C39-like"/>
</dbReference>
<sequence>MWTRLSCLTALFAAFILGVSGVFAQETVADPSSEPTPESVPTEEAVILPGSWRLNGINFEYQKWNNCGPATLTNALTYFGYTDNQDRAAIWLKPNGEDKNVSPDQMVAFVNSQVPELQVFAEARYGGTLETLKMLLFNNFPVIIEAGYDPEPHDLGWMGHYLLVTGYDDAQGIFYTHDSYIGADKTYTYEHVQEFWQHFNYTYIVLYTLDRDAELQTILATNADERQNAINALEIARAEAVADQANKWAWFNMGTNFVALDMYEEAATAYDRAFSLGMPFRTMWYQFGPFEAYYQTGDYDTVLSLAQSNLNDGGGHFVEETFYYGGLAREAMGETQRALSNYMEAARFNPNFSPAIEARDRLQQELNG</sequence>
<dbReference type="EMBL" id="CP062983">
    <property type="protein sequence ID" value="QPC83402.1"/>
    <property type="molecule type" value="Genomic_DNA"/>
</dbReference>
<dbReference type="AlphaFoldDB" id="A0A7S8EAL2"/>
<evidence type="ECO:0000313" key="5">
    <source>
        <dbReference type="Proteomes" id="UP000594468"/>
    </source>
</evidence>
<dbReference type="PROSITE" id="PS50005">
    <property type="entry name" value="TPR"/>
    <property type="match status" value="1"/>
</dbReference>
<dbReference type="InterPro" id="IPR011990">
    <property type="entry name" value="TPR-like_helical_dom_sf"/>
</dbReference>
<gene>
    <name evidence="4" type="ORF">G4Y79_03195</name>
</gene>
<feature type="chain" id="PRO_5032840050" evidence="2">
    <location>
        <begin position="25"/>
        <end position="368"/>
    </location>
</feature>
<accession>A0A7S8EAL2</accession>
<keyword evidence="5" id="KW-1185">Reference proteome</keyword>
<dbReference type="RefSeq" id="WP_195171469.1">
    <property type="nucleotide sequence ID" value="NZ_CP062983.1"/>
</dbReference>
<dbReference type="Proteomes" id="UP000594468">
    <property type="component" value="Chromosome"/>
</dbReference>
<dbReference type="Pfam" id="PF13529">
    <property type="entry name" value="Peptidase_C39_2"/>
    <property type="match status" value="1"/>
</dbReference>
<feature type="signal peptide" evidence="2">
    <location>
        <begin position="1"/>
        <end position="24"/>
    </location>
</feature>
<protein>
    <submittedName>
        <fullName evidence="4">C39 family peptidase</fullName>
    </submittedName>
</protein>
<proteinExistence type="predicted"/>
<reference evidence="4 5" key="1">
    <citation type="submission" date="2020-02" db="EMBL/GenBank/DDBJ databases">
        <authorList>
            <person name="Zheng R.K."/>
            <person name="Sun C.M."/>
        </authorList>
    </citation>
    <scope>NUCLEOTIDE SEQUENCE [LARGE SCALE GENOMIC DNA]</scope>
    <source>
        <strain evidence="5">rifampicinis</strain>
    </source>
</reference>
<dbReference type="InterPro" id="IPR019734">
    <property type="entry name" value="TPR_rpt"/>
</dbReference>
<organism evidence="4 5">
    <name type="scientific">Phototrophicus methaneseepsis</name>
    <dbReference type="NCBI Taxonomy" id="2710758"/>
    <lineage>
        <taxon>Bacteria</taxon>
        <taxon>Bacillati</taxon>
        <taxon>Chloroflexota</taxon>
        <taxon>Candidatus Thermofontia</taxon>
        <taxon>Phototrophicales</taxon>
        <taxon>Phototrophicaceae</taxon>
        <taxon>Phototrophicus</taxon>
    </lineage>
</organism>
<evidence type="ECO:0000256" key="1">
    <source>
        <dbReference type="PROSITE-ProRule" id="PRU00339"/>
    </source>
</evidence>
<keyword evidence="2" id="KW-0732">Signal</keyword>
<evidence type="ECO:0000313" key="4">
    <source>
        <dbReference type="EMBL" id="QPC83402.1"/>
    </source>
</evidence>
<evidence type="ECO:0000259" key="3">
    <source>
        <dbReference type="Pfam" id="PF13529"/>
    </source>
</evidence>
<evidence type="ECO:0000256" key="2">
    <source>
        <dbReference type="SAM" id="SignalP"/>
    </source>
</evidence>
<dbReference type="SUPFAM" id="SSF48452">
    <property type="entry name" value="TPR-like"/>
    <property type="match status" value="1"/>
</dbReference>
<keyword evidence="1" id="KW-0802">TPR repeat</keyword>
<dbReference type="Gene3D" id="1.25.40.10">
    <property type="entry name" value="Tetratricopeptide repeat domain"/>
    <property type="match status" value="1"/>
</dbReference>
<feature type="domain" description="Peptidase C39-like" evidence="3">
    <location>
        <begin position="58"/>
        <end position="180"/>
    </location>
</feature>
<feature type="repeat" description="TPR" evidence="1">
    <location>
        <begin position="319"/>
        <end position="352"/>
    </location>
</feature>